<dbReference type="AlphaFoldDB" id="A0A6H1P9Y1"/>
<dbReference type="Proteomes" id="UP000501868">
    <property type="component" value="Chromosome"/>
</dbReference>
<protein>
    <submittedName>
        <fullName evidence="8">GtrA family protein</fullName>
    </submittedName>
</protein>
<keyword evidence="3 6" id="KW-0812">Transmembrane</keyword>
<dbReference type="InterPro" id="IPR007267">
    <property type="entry name" value="GtrA_DPMS_TM"/>
</dbReference>
<accession>A0A6H1P9Y1</accession>
<feature type="transmembrane region" description="Helical" evidence="6">
    <location>
        <begin position="78"/>
        <end position="98"/>
    </location>
</feature>
<evidence type="ECO:0000256" key="5">
    <source>
        <dbReference type="ARBA" id="ARBA00023136"/>
    </source>
</evidence>
<reference evidence="8 9" key="2">
    <citation type="submission" date="2020-04" db="EMBL/GenBank/DDBJ databases">
        <authorList>
            <person name="Fomenkov A."/>
            <person name="Anton B.P."/>
            <person name="Roberts R.J."/>
        </authorList>
    </citation>
    <scope>NUCLEOTIDE SEQUENCE [LARGE SCALE GENOMIC DNA]</scope>
    <source>
        <strain evidence="8 9">S2</strain>
    </source>
</reference>
<feature type="transmembrane region" description="Helical" evidence="6">
    <location>
        <begin position="20"/>
        <end position="40"/>
    </location>
</feature>
<comment type="similarity">
    <text evidence="2">Belongs to the GtrA family.</text>
</comment>
<proteinExistence type="inferred from homology"/>
<dbReference type="GO" id="GO:0005886">
    <property type="term" value="C:plasma membrane"/>
    <property type="evidence" value="ECO:0007669"/>
    <property type="project" value="TreeGrafter"/>
</dbReference>
<evidence type="ECO:0000256" key="1">
    <source>
        <dbReference type="ARBA" id="ARBA00004141"/>
    </source>
</evidence>
<evidence type="ECO:0000259" key="7">
    <source>
        <dbReference type="Pfam" id="PF04138"/>
    </source>
</evidence>
<reference evidence="8 9" key="1">
    <citation type="submission" date="2020-04" db="EMBL/GenBank/DDBJ databases">
        <title>Genome-Wide Identification of 5-Methylcytosine Sites in Bacterial Genomes By High-Throughput Sequencing of MspJI Restriction Fragments.</title>
        <authorList>
            <person name="Wu V."/>
        </authorList>
    </citation>
    <scope>NUCLEOTIDE SEQUENCE [LARGE SCALE GENOMIC DNA]</scope>
    <source>
        <strain evidence="8 9">S2</strain>
    </source>
</reference>
<dbReference type="PANTHER" id="PTHR38459">
    <property type="entry name" value="PROPHAGE BACTOPRENOL-LINKED GLUCOSE TRANSLOCASE HOMOLOG"/>
    <property type="match status" value="1"/>
</dbReference>
<evidence type="ECO:0000256" key="2">
    <source>
        <dbReference type="ARBA" id="ARBA00009399"/>
    </source>
</evidence>
<dbReference type="PANTHER" id="PTHR38459:SF1">
    <property type="entry name" value="PROPHAGE BACTOPRENOL-LINKED GLUCOSE TRANSLOCASE HOMOLOG"/>
    <property type="match status" value="1"/>
</dbReference>
<keyword evidence="5 6" id="KW-0472">Membrane</keyword>
<evidence type="ECO:0000256" key="6">
    <source>
        <dbReference type="SAM" id="Phobius"/>
    </source>
</evidence>
<sequence>MSFIILTLDKYLKPTTSSLVRFLLVGIVNTIIGLTFMFFLLNVVGLSYWTSTFAGNAIGACVSFLLNRTFTFKSNVSFYRGLPRFFALLFICYFSAYFCSEKLVELASQFVLLSTSIKESASVLLGSTLYTIANYLGQKYFVFKSLKTA</sequence>
<evidence type="ECO:0000313" key="8">
    <source>
        <dbReference type="EMBL" id="QIZ10420.1"/>
    </source>
</evidence>
<gene>
    <name evidence="8" type="ORF">HFZ78_29965</name>
</gene>
<dbReference type="InterPro" id="IPR051401">
    <property type="entry name" value="GtrA_CellWall_Glycosyl"/>
</dbReference>
<evidence type="ECO:0000313" key="9">
    <source>
        <dbReference type="Proteomes" id="UP000501868"/>
    </source>
</evidence>
<feature type="domain" description="GtrA/DPMS transmembrane" evidence="7">
    <location>
        <begin position="21"/>
        <end position="143"/>
    </location>
</feature>
<name>A0A6H1P9Y1_PRIMG</name>
<dbReference type="EMBL" id="CP051128">
    <property type="protein sequence ID" value="QIZ10420.1"/>
    <property type="molecule type" value="Genomic_DNA"/>
</dbReference>
<comment type="subcellular location">
    <subcellularLocation>
        <location evidence="1">Membrane</location>
        <topology evidence="1">Multi-pass membrane protein</topology>
    </subcellularLocation>
</comment>
<feature type="transmembrane region" description="Helical" evidence="6">
    <location>
        <begin position="46"/>
        <end position="66"/>
    </location>
</feature>
<keyword evidence="4 6" id="KW-1133">Transmembrane helix</keyword>
<dbReference type="Pfam" id="PF04138">
    <property type="entry name" value="GtrA_DPMS_TM"/>
    <property type="match status" value="1"/>
</dbReference>
<evidence type="ECO:0000256" key="3">
    <source>
        <dbReference type="ARBA" id="ARBA00022692"/>
    </source>
</evidence>
<dbReference type="GO" id="GO:0000271">
    <property type="term" value="P:polysaccharide biosynthetic process"/>
    <property type="evidence" value="ECO:0007669"/>
    <property type="project" value="InterPro"/>
</dbReference>
<organism evidence="8 9">
    <name type="scientific">Priestia megaterium</name>
    <name type="common">Bacillus megaterium</name>
    <dbReference type="NCBI Taxonomy" id="1404"/>
    <lineage>
        <taxon>Bacteria</taxon>
        <taxon>Bacillati</taxon>
        <taxon>Bacillota</taxon>
        <taxon>Bacilli</taxon>
        <taxon>Bacillales</taxon>
        <taxon>Bacillaceae</taxon>
        <taxon>Priestia</taxon>
    </lineage>
</organism>
<evidence type="ECO:0000256" key="4">
    <source>
        <dbReference type="ARBA" id="ARBA00022989"/>
    </source>
</evidence>